<evidence type="ECO:0008006" key="4">
    <source>
        <dbReference type="Google" id="ProtNLM"/>
    </source>
</evidence>
<dbReference type="RefSeq" id="WP_300962637.1">
    <property type="nucleotide sequence ID" value="NZ_JAUHJR010000011.1"/>
</dbReference>
<protein>
    <recommendedName>
        <fullName evidence="4">DUF748 domain-containing protein</fullName>
    </recommendedName>
</protein>
<comment type="caution">
    <text evidence="2">The sequence shown here is derived from an EMBL/GenBank/DDBJ whole genome shotgun (WGS) entry which is preliminary data.</text>
</comment>
<feature type="region of interest" description="Disordered" evidence="1">
    <location>
        <begin position="31"/>
        <end position="66"/>
    </location>
</feature>
<gene>
    <name evidence="2" type="ORF">QWY29_18385</name>
</gene>
<feature type="compositionally biased region" description="Basic and acidic residues" evidence="1">
    <location>
        <begin position="292"/>
        <end position="310"/>
    </location>
</feature>
<name>A0ABT8EZE8_9ACTN</name>
<reference evidence="2" key="1">
    <citation type="submission" date="2023-06" db="EMBL/GenBank/DDBJ databases">
        <title>Draft genome sequence of Nocardioides sp. SOB72.</title>
        <authorList>
            <person name="Zhang G."/>
        </authorList>
    </citation>
    <scope>NUCLEOTIDE SEQUENCE</scope>
    <source>
        <strain evidence="2">SOB72</strain>
    </source>
</reference>
<feature type="region of interest" description="Disordered" evidence="1">
    <location>
        <begin position="290"/>
        <end position="328"/>
    </location>
</feature>
<dbReference type="Proteomes" id="UP001168537">
    <property type="component" value="Unassembled WGS sequence"/>
</dbReference>
<keyword evidence="3" id="KW-1185">Reference proteome</keyword>
<accession>A0ABT8EZE8</accession>
<proteinExistence type="predicted"/>
<organism evidence="2 3">
    <name type="scientific">Nocardioides abyssi</name>
    <dbReference type="NCBI Taxonomy" id="3058370"/>
    <lineage>
        <taxon>Bacteria</taxon>
        <taxon>Bacillati</taxon>
        <taxon>Actinomycetota</taxon>
        <taxon>Actinomycetes</taxon>
        <taxon>Propionibacteriales</taxon>
        <taxon>Nocardioidaceae</taxon>
        <taxon>Nocardioides</taxon>
    </lineage>
</organism>
<evidence type="ECO:0000256" key="1">
    <source>
        <dbReference type="SAM" id="MobiDB-lite"/>
    </source>
</evidence>
<evidence type="ECO:0000313" key="3">
    <source>
        <dbReference type="Proteomes" id="UP001168537"/>
    </source>
</evidence>
<sequence>MRTSTRVAAFVAMLALVLAAGWAGGRWLGPDEESVATDGSTHGHDDAAAGGHGGGHGDEHGAAGAAAAAGLQVSEHGHTLTLAEPTLPSGRQELAFTIEGEDGPVTAYDVAHEKRLHLVVVRRDLTGFQHVHPAMDDDGTWRVDVDLEPGPWRVFADFKPTGGEAHVLGADLLVPGDFEPEALGEQELAASVDGYDVNLGGGFTVGTASTVTATVSKDGEVVELEPYLGASGHLVALRSGDLGYLHVHPEEGDRAEFHTAFPSVGAYRLFLDFKHDGVVRTAAFTVQVGGAGHDHSTHSHGDGSGDDHGDGSGTGDESGEGDGHDHEH</sequence>
<dbReference type="EMBL" id="JAUHJR010000011">
    <property type="protein sequence ID" value="MDN4163346.1"/>
    <property type="molecule type" value="Genomic_DNA"/>
</dbReference>
<evidence type="ECO:0000313" key="2">
    <source>
        <dbReference type="EMBL" id="MDN4163346.1"/>
    </source>
</evidence>